<sequence length="70" mass="7687">MRRGFSVCWISLALRTSTPTPSSSCVSTIPTRSCTSSSTITCLRSSRTSTAKRKFDFLTFSSPTIRSAWS</sequence>
<reference evidence="2" key="1">
    <citation type="submission" date="2018-01" db="EMBL/GenBank/DDBJ databases">
        <title>An insight into the sialome of Amazonian anophelines.</title>
        <authorList>
            <person name="Ribeiro J.M."/>
            <person name="Scarpassa V."/>
            <person name="Calvo E."/>
        </authorList>
    </citation>
    <scope>NUCLEOTIDE SEQUENCE</scope>
</reference>
<evidence type="ECO:0000313" key="2">
    <source>
        <dbReference type="EMBL" id="MBW74835.1"/>
    </source>
</evidence>
<keyword evidence="1" id="KW-0732">Signal</keyword>
<dbReference type="EMBL" id="GGFL01010657">
    <property type="protein sequence ID" value="MBW74835.1"/>
    <property type="molecule type" value="Transcribed_RNA"/>
</dbReference>
<feature type="signal peptide" evidence="1">
    <location>
        <begin position="1"/>
        <end position="19"/>
    </location>
</feature>
<proteinExistence type="predicted"/>
<accession>A0A2M4DBA4</accession>
<feature type="chain" id="PRO_5014746926" evidence="1">
    <location>
        <begin position="20"/>
        <end position="70"/>
    </location>
</feature>
<organism evidence="2">
    <name type="scientific">Anopheles darlingi</name>
    <name type="common">Mosquito</name>
    <dbReference type="NCBI Taxonomy" id="43151"/>
    <lineage>
        <taxon>Eukaryota</taxon>
        <taxon>Metazoa</taxon>
        <taxon>Ecdysozoa</taxon>
        <taxon>Arthropoda</taxon>
        <taxon>Hexapoda</taxon>
        <taxon>Insecta</taxon>
        <taxon>Pterygota</taxon>
        <taxon>Neoptera</taxon>
        <taxon>Endopterygota</taxon>
        <taxon>Diptera</taxon>
        <taxon>Nematocera</taxon>
        <taxon>Culicoidea</taxon>
        <taxon>Culicidae</taxon>
        <taxon>Anophelinae</taxon>
        <taxon>Anopheles</taxon>
    </lineage>
</organism>
<protein>
    <submittedName>
        <fullName evidence="2">Putative secreted protein</fullName>
    </submittedName>
</protein>
<name>A0A2M4DBA4_ANODA</name>
<evidence type="ECO:0000256" key="1">
    <source>
        <dbReference type="SAM" id="SignalP"/>
    </source>
</evidence>
<dbReference type="AlphaFoldDB" id="A0A2M4DBA4"/>